<keyword evidence="4" id="KW-1185">Reference proteome</keyword>
<keyword evidence="1" id="KW-0812">Transmembrane</keyword>
<dbReference type="Proteomes" id="UP001595476">
    <property type="component" value="Unassembled WGS sequence"/>
</dbReference>
<keyword evidence="3" id="KW-0560">Oxidoreductase</keyword>
<proteinExistence type="predicted"/>
<dbReference type="PANTHER" id="PTHR42852:SF13">
    <property type="entry name" value="PROTEIN DIPZ"/>
    <property type="match status" value="1"/>
</dbReference>
<evidence type="ECO:0000313" key="3">
    <source>
        <dbReference type="EMBL" id="MFC3151216.1"/>
    </source>
</evidence>
<evidence type="ECO:0000313" key="4">
    <source>
        <dbReference type="Proteomes" id="UP001595476"/>
    </source>
</evidence>
<feature type="transmembrane region" description="Helical" evidence="1">
    <location>
        <begin position="7"/>
        <end position="28"/>
    </location>
</feature>
<reference evidence="4" key="1">
    <citation type="journal article" date="2019" name="Int. J. Syst. Evol. Microbiol.">
        <title>The Global Catalogue of Microorganisms (GCM) 10K type strain sequencing project: providing services to taxonomists for standard genome sequencing and annotation.</title>
        <authorList>
            <consortium name="The Broad Institute Genomics Platform"/>
            <consortium name="The Broad Institute Genome Sequencing Center for Infectious Disease"/>
            <person name="Wu L."/>
            <person name="Ma J."/>
        </authorList>
    </citation>
    <scope>NUCLEOTIDE SEQUENCE [LARGE SCALE GENOMIC DNA]</scope>
    <source>
        <strain evidence="4">KCTC 52438</strain>
    </source>
</reference>
<dbReference type="RefSeq" id="WP_386719563.1">
    <property type="nucleotide sequence ID" value="NZ_JBHRSZ010000004.1"/>
</dbReference>
<dbReference type="PANTHER" id="PTHR42852">
    <property type="entry name" value="THIOL:DISULFIDE INTERCHANGE PROTEIN DSBE"/>
    <property type="match status" value="1"/>
</dbReference>
<dbReference type="InterPro" id="IPR013766">
    <property type="entry name" value="Thioredoxin_domain"/>
</dbReference>
<evidence type="ECO:0000259" key="2">
    <source>
        <dbReference type="PROSITE" id="PS51352"/>
    </source>
</evidence>
<organism evidence="3 4">
    <name type="scientific">Litoribrevibacter euphylliae</name>
    <dbReference type="NCBI Taxonomy" id="1834034"/>
    <lineage>
        <taxon>Bacteria</taxon>
        <taxon>Pseudomonadati</taxon>
        <taxon>Pseudomonadota</taxon>
        <taxon>Gammaproteobacteria</taxon>
        <taxon>Oceanospirillales</taxon>
        <taxon>Oceanospirillaceae</taxon>
        <taxon>Litoribrevibacter</taxon>
    </lineage>
</organism>
<protein>
    <submittedName>
        <fullName evidence="3">Peroxiredoxin family protein</fullName>
        <ecNumber evidence="3">1.11.1.24</ecNumber>
    </submittedName>
</protein>
<dbReference type="CDD" id="cd02970">
    <property type="entry name" value="PRX_like2"/>
    <property type="match status" value="1"/>
</dbReference>
<comment type="caution">
    <text evidence="3">The sequence shown here is derived from an EMBL/GenBank/DDBJ whole genome shotgun (WGS) entry which is preliminary data.</text>
</comment>
<feature type="transmembrane region" description="Helical" evidence="1">
    <location>
        <begin position="89"/>
        <end position="107"/>
    </location>
</feature>
<keyword evidence="1" id="KW-1133">Transmembrane helix</keyword>
<dbReference type="SUPFAM" id="SSF52833">
    <property type="entry name" value="Thioredoxin-like"/>
    <property type="match status" value="1"/>
</dbReference>
<dbReference type="InterPro" id="IPR036249">
    <property type="entry name" value="Thioredoxin-like_sf"/>
</dbReference>
<feature type="transmembrane region" description="Helical" evidence="1">
    <location>
        <begin position="67"/>
        <end position="83"/>
    </location>
</feature>
<sequence>MQKLKSLFISGYCTYLTLISAFSLYSYLGSDSKAMLLTAILHIIGLSFFGLLFLGKPARTSALLPKWTIPTVILGVSVAYQSVLEANTLAIVLAAIGWLGWSLYLFWYSSFGGATSQALVIGKPLPEFSLYSPAGETVTRSELSRKPTLMIFYRGNWCPLCVAQVKEISAMYSQLNAMGVDVCLVSPQPERNTQSLANRFNVPFRFLVDKELKTAEAFGIKADAGAPSGLEALGYDSDTVRPTVLITDREGTLVYSDLTDNYRVRPEPEEFIKVFQGMGLA</sequence>
<accession>A0ABV7HEQ9</accession>
<dbReference type="PROSITE" id="PS51352">
    <property type="entry name" value="THIOREDOXIN_2"/>
    <property type="match status" value="1"/>
</dbReference>
<keyword evidence="1" id="KW-0472">Membrane</keyword>
<gene>
    <name evidence="3" type="ORF">ACFOEK_09290</name>
</gene>
<dbReference type="Gene3D" id="3.40.30.10">
    <property type="entry name" value="Glutaredoxin"/>
    <property type="match status" value="1"/>
</dbReference>
<dbReference type="InterPro" id="IPR050553">
    <property type="entry name" value="Thioredoxin_ResA/DsbE_sf"/>
</dbReference>
<dbReference type="GO" id="GO:0140824">
    <property type="term" value="F:thioredoxin-dependent peroxiredoxin activity"/>
    <property type="evidence" value="ECO:0007669"/>
    <property type="project" value="UniProtKB-EC"/>
</dbReference>
<feature type="transmembrane region" description="Helical" evidence="1">
    <location>
        <begin position="34"/>
        <end position="55"/>
    </location>
</feature>
<evidence type="ECO:0000256" key="1">
    <source>
        <dbReference type="SAM" id="Phobius"/>
    </source>
</evidence>
<dbReference type="EMBL" id="JBHRSZ010000004">
    <property type="protein sequence ID" value="MFC3151216.1"/>
    <property type="molecule type" value="Genomic_DNA"/>
</dbReference>
<dbReference type="InterPro" id="IPR000866">
    <property type="entry name" value="AhpC/TSA"/>
</dbReference>
<dbReference type="EC" id="1.11.1.24" evidence="3"/>
<dbReference type="Pfam" id="PF00578">
    <property type="entry name" value="AhpC-TSA"/>
    <property type="match status" value="1"/>
</dbReference>
<keyword evidence="3" id="KW-0575">Peroxidase</keyword>
<name>A0ABV7HEQ9_9GAMM</name>
<feature type="domain" description="Thioredoxin" evidence="2">
    <location>
        <begin position="119"/>
        <end position="280"/>
    </location>
</feature>